<dbReference type="InterPro" id="IPR051316">
    <property type="entry name" value="Zinc-reg_GTPase_activator"/>
</dbReference>
<evidence type="ECO:0000256" key="6">
    <source>
        <dbReference type="SAM" id="MobiDB-lite"/>
    </source>
</evidence>
<sequence>MQNENRTIDVHILTGFLGSGKTTLLSRLLEAYELQGLKAAVVMNELGDVNLDGLAVESNVPMAELLGGCICCSIRGDLSLELKQLVDQHAPDVVIIEATGAANPFEMIDGVTESALYAPIELKSIIAVVDGPELLARSRSGGQTFKLMKEQIRCASQLLLNKVDRLEVDERLQAEQLMRETNGYAPIAATVRCAVDEQWLEAIVNGNGGALGTTAHESGASAGEQAHSHAHAHEHSHACGPDCNHDHDHHHVHESHAHVMSLTHFLTNPVDSHAFEAFLRALPDNVYRAKGVVTFRDSETASRFLFQYAYKETDFIRINPQGKVNDVAVFIGEHFSREAVLHKLNELERMD</sequence>
<dbReference type="InterPro" id="IPR011629">
    <property type="entry name" value="CobW-like_C"/>
</dbReference>
<evidence type="ECO:0000256" key="2">
    <source>
        <dbReference type="ARBA" id="ARBA00022801"/>
    </source>
</evidence>
<organism evidence="8 9">
    <name type="scientific">Paenibacillus terricola</name>
    <dbReference type="NCBI Taxonomy" id="2763503"/>
    <lineage>
        <taxon>Bacteria</taxon>
        <taxon>Bacillati</taxon>
        <taxon>Bacillota</taxon>
        <taxon>Bacilli</taxon>
        <taxon>Bacillales</taxon>
        <taxon>Paenibacillaceae</taxon>
        <taxon>Paenibacillus</taxon>
    </lineage>
</organism>
<gene>
    <name evidence="8" type="ORF">H8B09_21865</name>
</gene>
<dbReference type="PANTHER" id="PTHR13748:SF62">
    <property type="entry name" value="COBW DOMAIN-CONTAINING PROTEIN"/>
    <property type="match status" value="1"/>
</dbReference>
<dbReference type="EMBL" id="JACXZA010000006">
    <property type="protein sequence ID" value="MBD3921432.1"/>
    <property type="molecule type" value="Genomic_DNA"/>
</dbReference>
<keyword evidence="2" id="KW-0378">Hydrolase</keyword>
<dbReference type="Gene3D" id="3.30.1220.10">
    <property type="entry name" value="CobW-like, C-terminal domain"/>
    <property type="match status" value="1"/>
</dbReference>
<dbReference type="SUPFAM" id="SSF52540">
    <property type="entry name" value="P-loop containing nucleoside triphosphate hydrolases"/>
    <property type="match status" value="1"/>
</dbReference>
<evidence type="ECO:0000256" key="3">
    <source>
        <dbReference type="ARBA" id="ARBA00023186"/>
    </source>
</evidence>
<comment type="similarity">
    <text evidence="4">Belongs to the SIMIBI class G3E GTPase family. ZNG1 subfamily.</text>
</comment>
<protein>
    <submittedName>
        <fullName evidence="8">GTP-binding protein</fullName>
    </submittedName>
</protein>
<dbReference type="Proteomes" id="UP000609346">
    <property type="component" value="Unassembled WGS sequence"/>
</dbReference>
<keyword evidence="3" id="KW-0143">Chaperone</keyword>
<evidence type="ECO:0000313" key="9">
    <source>
        <dbReference type="Proteomes" id="UP000609346"/>
    </source>
</evidence>
<evidence type="ECO:0000256" key="1">
    <source>
        <dbReference type="ARBA" id="ARBA00022741"/>
    </source>
</evidence>
<evidence type="ECO:0000256" key="4">
    <source>
        <dbReference type="ARBA" id="ARBA00034320"/>
    </source>
</evidence>
<dbReference type="SMART" id="SM00833">
    <property type="entry name" value="CobW_C"/>
    <property type="match status" value="1"/>
</dbReference>
<keyword evidence="1" id="KW-0547">Nucleotide-binding</keyword>
<dbReference type="Pfam" id="PF02492">
    <property type="entry name" value="cobW"/>
    <property type="match status" value="1"/>
</dbReference>
<evidence type="ECO:0000313" key="8">
    <source>
        <dbReference type="EMBL" id="MBD3921432.1"/>
    </source>
</evidence>
<dbReference type="InterPro" id="IPR003495">
    <property type="entry name" value="CobW/HypB/UreG_nucleotide-bd"/>
</dbReference>
<feature type="compositionally biased region" description="Basic and acidic residues" evidence="6">
    <location>
        <begin position="231"/>
        <end position="243"/>
    </location>
</feature>
<evidence type="ECO:0000259" key="7">
    <source>
        <dbReference type="SMART" id="SM00833"/>
    </source>
</evidence>
<evidence type="ECO:0000256" key="5">
    <source>
        <dbReference type="ARBA" id="ARBA00049117"/>
    </source>
</evidence>
<dbReference type="InterPro" id="IPR036627">
    <property type="entry name" value="CobW-likC_sf"/>
</dbReference>
<dbReference type="PANTHER" id="PTHR13748">
    <property type="entry name" value="COBW-RELATED"/>
    <property type="match status" value="1"/>
</dbReference>
<keyword evidence="9" id="KW-1185">Reference proteome</keyword>
<feature type="region of interest" description="Disordered" evidence="6">
    <location>
        <begin position="214"/>
        <end position="243"/>
    </location>
</feature>
<comment type="caution">
    <text evidence="8">The sequence shown here is derived from an EMBL/GenBank/DDBJ whole genome shotgun (WGS) entry which is preliminary data.</text>
</comment>
<comment type="catalytic activity">
    <reaction evidence="5">
        <text>GTP + H2O = GDP + phosphate + H(+)</text>
        <dbReference type="Rhea" id="RHEA:19669"/>
        <dbReference type="ChEBI" id="CHEBI:15377"/>
        <dbReference type="ChEBI" id="CHEBI:15378"/>
        <dbReference type="ChEBI" id="CHEBI:37565"/>
        <dbReference type="ChEBI" id="CHEBI:43474"/>
        <dbReference type="ChEBI" id="CHEBI:58189"/>
    </reaction>
    <physiologicalReaction direction="left-to-right" evidence="5">
        <dbReference type="Rhea" id="RHEA:19670"/>
    </physiologicalReaction>
</comment>
<proteinExistence type="inferred from homology"/>
<reference evidence="8 9" key="1">
    <citation type="submission" date="2020-09" db="EMBL/GenBank/DDBJ databases">
        <title>Paenibacillus sp. strain PR3 16S rRNA gene Genome sequencing and assembly.</title>
        <authorList>
            <person name="Kim J."/>
        </authorList>
    </citation>
    <scope>NUCLEOTIDE SEQUENCE [LARGE SCALE GENOMIC DNA]</scope>
    <source>
        <strain evidence="8 9">PR3</strain>
    </source>
</reference>
<dbReference type="InterPro" id="IPR027417">
    <property type="entry name" value="P-loop_NTPase"/>
</dbReference>
<name>A0ABR8MZR5_9BACL</name>
<dbReference type="Pfam" id="PF07683">
    <property type="entry name" value="CobW_C"/>
    <property type="match status" value="1"/>
</dbReference>
<dbReference type="CDD" id="cd03112">
    <property type="entry name" value="CobW-like"/>
    <property type="match status" value="1"/>
</dbReference>
<dbReference type="Gene3D" id="3.40.50.300">
    <property type="entry name" value="P-loop containing nucleotide triphosphate hydrolases"/>
    <property type="match status" value="1"/>
</dbReference>
<accession>A0ABR8MZR5</accession>
<feature type="domain" description="CobW C-terminal" evidence="7">
    <location>
        <begin position="259"/>
        <end position="348"/>
    </location>
</feature>
<dbReference type="SUPFAM" id="SSF90002">
    <property type="entry name" value="Hypothetical protein YjiA, C-terminal domain"/>
    <property type="match status" value="1"/>
</dbReference>